<keyword evidence="3" id="KW-1185">Reference proteome</keyword>
<dbReference type="EMBL" id="JARBHB010000016">
    <property type="protein sequence ID" value="KAJ8866523.1"/>
    <property type="molecule type" value="Genomic_DNA"/>
</dbReference>
<accession>A0ABQ9G2V0</accession>
<sequence>MGWGSERKPAKPAASPVRKCGSDPAGNRTRFAKGGEVGGGEGEVGGGMLDGTISAKSQCIRRHGGNTARLARRSDKALGVRVSVARIAASLLDLGRGVPTGVHPTHKIIIFFLSHIDEWTKERLTLAQCLAHRDDEGWGTRVSVALSNPALLRIEHASWPACAGIMFSGRMLQSQSCTRSCFPCTHEVIRDGASCTVKRNCGRNWPWPLLGTHPSTRLERFRETRVKKKTALTQSLCRYRLSHEDFGRCSSKAESPPEICRSNCDSSCIPPVSLCSHTMGILAKSIALESAGQLGPGTYEIEMRWGWDLSQRYDGTGWNFTEINPPADGHVTRAVHKNFAVGFARRESNRVFRESGDTSLGLRCSLQHSFLTSHRFCQYVIHATASANTSSMPPLLPIRPPCHRFCQYVHHATASANSSSMPPLLPIRPPCHHFCQYVLHAIASANTSSMPPLLPIRPPCHRFCQYVLHATASANTSSMPPLLPIRPPCHRFCQFVLHATASANTSSMPPLLPIRPPCHRFCQYVLHATASANTSTMPPLLPIRPPCHRFCQYVLHATASANTSSMPPLSRVGGNEVHIPYLPTLTTYSRIRPNFTLPPFLVQFYTVSPGATTPGPVSGASCLAGTSFLAPAAGDCNFSRHPCFPSGGTRYEPEVWSHGGRAVRLLASHPRRTGFDPRAGSLPDFRKWESCVDDAADWRGIIGDLLFPPPLHSRLASPSSALKTSMLRSRRYRYNISLVQENNRTSQRGQQLDEPAVTQSDADRSPRVSGAKLFAVLPTTVEGCVAEETDGKHDDRGGPTDVQLD</sequence>
<feature type="region of interest" description="Disordered" evidence="1">
    <location>
        <begin position="1"/>
        <end position="43"/>
    </location>
</feature>
<feature type="compositionally biased region" description="Polar residues" evidence="1">
    <location>
        <begin position="740"/>
        <end position="750"/>
    </location>
</feature>
<reference evidence="2 3" key="1">
    <citation type="submission" date="2023-02" db="EMBL/GenBank/DDBJ databases">
        <title>LHISI_Scaffold_Assembly.</title>
        <authorList>
            <person name="Stuart O.P."/>
            <person name="Cleave R."/>
            <person name="Magrath M.J.L."/>
            <person name="Mikheyev A.S."/>
        </authorList>
    </citation>
    <scope>NUCLEOTIDE SEQUENCE [LARGE SCALE GENOMIC DNA]</scope>
    <source>
        <strain evidence="2">Daus_M_001</strain>
        <tissue evidence="2">Leg muscle</tissue>
    </source>
</reference>
<feature type="compositionally biased region" description="Basic and acidic residues" evidence="1">
    <location>
        <begin position="789"/>
        <end position="798"/>
    </location>
</feature>
<protein>
    <submittedName>
        <fullName evidence="2">Uncharacterized protein</fullName>
    </submittedName>
</protein>
<evidence type="ECO:0000313" key="3">
    <source>
        <dbReference type="Proteomes" id="UP001159363"/>
    </source>
</evidence>
<comment type="caution">
    <text evidence="2">The sequence shown here is derived from an EMBL/GenBank/DDBJ whole genome shotgun (WGS) entry which is preliminary data.</text>
</comment>
<proteinExistence type="predicted"/>
<evidence type="ECO:0000256" key="1">
    <source>
        <dbReference type="SAM" id="MobiDB-lite"/>
    </source>
</evidence>
<gene>
    <name evidence="2" type="ORF">PR048_032366</name>
</gene>
<name>A0ABQ9G2V0_9NEOP</name>
<dbReference type="Proteomes" id="UP001159363">
    <property type="component" value="Chromosome 15"/>
</dbReference>
<evidence type="ECO:0000313" key="2">
    <source>
        <dbReference type="EMBL" id="KAJ8866523.1"/>
    </source>
</evidence>
<organism evidence="2 3">
    <name type="scientific">Dryococelus australis</name>
    <dbReference type="NCBI Taxonomy" id="614101"/>
    <lineage>
        <taxon>Eukaryota</taxon>
        <taxon>Metazoa</taxon>
        <taxon>Ecdysozoa</taxon>
        <taxon>Arthropoda</taxon>
        <taxon>Hexapoda</taxon>
        <taxon>Insecta</taxon>
        <taxon>Pterygota</taxon>
        <taxon>Neoptera</taxon>
        <taxon>Polyneoptera</taxon>
        <taxon>Phasmatodea</taxon>
        <taxon>Verophasmatodea</taxon>
        <taxon>Anareolatae</taxon>
        <taxon>Phasmatidae</taxon>
        <taxon>Eurycanthinae</taxon>
        <taxon>Dryococelus</taxon>
    </lineage>
</organism>
<feature type="region of interest" description="Disordered" evidence="1">
    <location>
        <begin position="785"/>
        <end position="805"/>
    </location>
</feature>
<feature type="region of interest" description="Disordered" evidence="1">
    <location>
        <begin position="740"/>
        <end position="769"/>
    </location>
</feature>